<name>A0A557XMU7_9MYCO</name>
<accession>A0A557XMU7</accession>
<sequence>MCHGRVTKDDYDNVLIPEVEKRLEQHEKLQIYYEFAPDFDGIDPAAAWEDTRVGFSHILSWERIAVVADVEWIKQTMKFFGFLMPAELRAFSLAEAGEARKWITGTQAA</sequence>
<reference evidence="1 2" key="1">
    <citation type="submission" date="2019-07" db="EMBL/GenBank/DDBJ databases">
        <title>New Mycobacterium species.</title>
        <authorList>
            <person name="Tortoli E."/>
            <person name="Ghielmetti G."/>
            <person name="Friedel U."/>
            <person name="Trovato A."/>
        </authorList>
    </citation>
    <scope>NUCLEOTIDE SEQUENCE [LARGE SCALE GENOMIC DNA]</scope>
    <source>
        <strain evidence="1 2">16-83</strain>
    </source>
</reference>
<dbReference type="SUPFAM" id="SSF52091">
    <property type="entry name" value="SpoIIaa-like"/>
    <property type="match status" value="1"/>
</dbReference>
<gene>
    <name evidence="1" type="ORF">FPZ47_16520</name>
</gene>
<protein>
    <submittedName>
        <fullName evidence="1">STAS/SEC14 domain-containing protein</fullName>
    </submittedName>
</protein>
<dbReference type="InterPro" id="IPR036513">
    <property type="entry name" value="STAS_dom_sf"/>
</dbReference>
<evidence type="ECO:0000313" key="2">
    <source>
        <dbReference type="Proteomes" id="UP000320513"/>
    </source>
</evidence>
<dbReference type="RefSeq" id="WP_144952817.1">
    <property type="nucleotide sequence ID" value="NZ_VMQU01000070.1"/>
</dbReference>
<dbReference type="Pfam" id="PF11964">
    <property type="entry name" value="SpoIIAA-like"/>
    <property type="match status" value="1"/>
</dbReference>
<comment type="caution">
    <text evidence="1">The sequence shown here is derived from an EMBL/GenBank/DDBJ whole genome shotgun (WGS) entry which is preliminary data.</text>
</comment>
<organism evidence="1 2">
    <name type="scientific">Mycobacterium helveticum</name>
    <dbReference type="NCBI Taxonomy" id="2592811"/>
    <lineage>
        <taxon>Bacteria</taxon>
        <taxon>Bacillati</taxon>
        <taxon>Actinomycetota</taxon>
        <taxon>Actinomycetes</taxon>
        <taxon>Mycobacteriales</taxon>
        <taxon>Mycobacteriaceae</taxon>
        <taxon>Mycobacterium</taxon>
    </lineage>
</organism>
<dbReference type="Gene3D" id="3.40.50.10600">
    <property type="entry name" value="SpoIIaa-like domains"/>
    <property type="match status" value="1"/>
</dbReference>
<dbReference type="EMBL" id="VMQU01000070">
    <property type="protein sequence ID" value="TVS87165.1"/>
    <property type="molecule type" value="Genomic_DNA"/>
</dbReference>
<evidence type="ECO:0000313" key="1">
    <source>
        <dbReference type="EMBL" id="TVS87165.1"/>
    </source>
</evidence>
<proteinExistence type="predicted"/>
<dbReference type="Proteomes" id="UP000320513">
    <property type="component" value="Unassembled WGS sequence"/>
</dbReference>
<dbReference type="OrthoDB" id="4729899at2"/>
<dbReference type="AlphaFoldDB" id="A0A557XMU7"/>
<dbReference type="InterPro" id="IPR038396">
    <property type="entry name" value="SpoIIAA-like_sf"/>
</dbReference>
<dbReference type="InterPro" id="IPR021866">
    <property type="entry name" value="SpoIIAA-like"/>
</dbReference>
<keyword evidence="2" id="KW-1185">Reference proteome</keyword>